<dbReference type="EMBL" id="JABBGA010000001">
    <property type="protein sequence ID" value="NML24307.1"/>
    <property type="molecule type" value="Genomic_DNA"/>
</dbReference>
<dbReference type="Proteomes" id="UP000580043">
    <property type="component" value="Unassembled WGS sequence"/>
</dbReference>
<evidence type="ECO:0000313" key="2">
    <source>
        <dbReference type="EMBL" id="NML24307.1"/>
    </source>
</evidence>
<keyword evidence="3" id="KW-1185">Reference proteome</keyword>
<dbReference type="AlphaFoldDB" id="A0A848FWJ4"/>
<accession>A0A848FWJ4</accession>
<dbReference type="Gene3D" id="3.40.50.410">
    <property type="entry name" value="von Willebrand factor, type A domain"/>
    <property type="match status" value="1"/>
</dbReference>
<dbReference type="SMART" id="SM00327">
    <property type="entry name" value="VWA"/>
    <property type="match status" value="1"/>
</dbReference>
<dbReference type="Pfam" id="PF13519">
    <property type="entry name" value="VWA_2"/>
    <property type="match status" value="1"/>
</dbReference>
<dbReference type="SUPFAM" id="SSF53300">
    <property type="entry name" value="vWA-like"/>
    <property type="match status" value="1"/>
</dbReference>
<protein>
    <submittedName>
        <fullName evidence="2">VWA domain-containing protein</fullName>
    </submittedName>
</protein>
<dbReference type="PROSITE" id="PS50234">
    <property type="entry name" value="VWFA"/>
    <property type="match status" value="1"/>
</dbReference>
<dbReference type="RefSeq" id="WP_169143947.1">
    <property type="nucleotide sequence ID" value="NZ_JABBGA010000001.1"/>
</dbReference>
<organism evidence="2 3">
    <name type="scientific">Zoogloea dura</name>
    <dbReference type="NCBI Taxonomy" id="2728840"/>
    <lineage>
        <taxon>Bacteria</taxon>
        <taxon>Pseudomonadati</taxon>
        <taxon>Pseudomonadota</taxon>
        <taxon>Betaproteobacteria</taxon>
        <taxon>Rhodocyclales</taxon>
        <taxon>Zoogloeaceae</taxon>
        <taxon>Zoogloea</taxon>
    </lineage>
</organism>
<dbReference type="PANTHER" id="PTHR34706:SF1">
    <property type="entry name" value="VWFA DOMAIN-CONTAINING PROTEIN"/>
    <property type="match status" value="1"/>
</dbReference>
<sequence>MTQNIANHDFIVLIDFSGSMATIDSGQKLSRIDRVKESVLGLVSELAAVDEDGIEIITFGSESILLTSGVKNAEVLNSVFSRRVAGGTPTAEALAKAFEVAGKSDKPDFIVVFTDGEPNNRQAVKDVLIKQANSQNADGDLTVLFIQVGNDTAAGAFLDELDDALIGAKFDIVDKKTQAEADAYPTLAALIADAIDG</sequence>
<gene>
    <name evidence="2" type="ORF">HHL15_00985</name>
</gene>
<dbReference type="InterPro" id="IPR036465">
    <property type="entry name" value="vWFA_dom_sf"/>
</dbReference>
<comment type="caution">
    <text evidence="2">The sequence shown here is derived from an EMBL/GenBank/DDBJ whole genome shotgun (WGS) entry which is preliminary data.</text>
</comment>
<reference evidence="2 3" key="1">
    <citation type="submission" date="2020-04" db="EMBL/GenBank/DDBJ databases">
        <title>Zoogloea sp. G-4-1-14 isolated from soil.</title>
        <authorList>
            <person name="Dahal R.H."/>
        </authorList>
    </citation>
    <scope>NUCLEOTIDE SEQUENCE [LARGE SCALE GENOMIC DNA]</scope>
    <source>
        <strain evidence="2 3">G-4-1-14</strain>
    </source>
</reference>
<evidence type="ECO:0000259" key="1">
    <source>
        <dbReference type="PROSITE" id="PS50234"/>
    </source>
</evidence>
<proteinExistence type="predicted"/>
<evidence type="ECO:0000313" key="3">
    <source>
        <dbReference type="Proteomes" id="UP000580043"/>
    </source>
</evidence>
<dbReference type="InterPro" id="IPR002035">
    <property type="entry name" value="VWF_A"/>
</dbReference>
<name>A0A848FWJ4_9RHOO</name>
<dbReference type="PANTHER" id="PTHR34706">
    <property type="entry name" value="SLR1338 PROTEIN"/>
    <property type="match status" value="1"/>
</dbReference>
<feature type="domain" description="VWFA" evidence="1">
    <location>
        <begin position="9"/>
        <end position="162"/>
    </location>
</feature>